<evidence type="ECO:0000313" key="2">
    <source>
        <dbReference type="Proteomes" id="UP000046392"/>
    </source>
</evidence>
<dbReference type="WBParaSite" id="SPAL_0001124400.1">
    <property type="protein sequence ID" value="SPAL_0001124400.1"/>
    <property type="gene ID" value="SPAL_0001124400"/>
</dbReference>
<sequence>MFDFLAHFQNIQTHTILLITFCCIIFYAEAVTIVGAVDSETLLLLFASVLLSSVFDASFFISFSEDGSVQSYKNSCLIYVKKMNLL</sequence>
<keyword evidence="1" id="KW-0472">Membrane</keyword>
<proteinExistence type="predicted"/>
<dbReference type="AlphaFoldDB" id="A0A0N5BZQ3"/>
<dbReference type="Proteomes" id="UP000046392">
    <property type="component" value="Unplaced"/>
</dbReference>
<keyword evidence="1" id="KW-0812">Transmembrane</keyword>
<accession>A0A0N5BZQ3</accession>
<evidence type="ECO:0000313" key="3">
    <source>
        <dbReference type="WBParaSite" id="SPAL_0001124400.1"/>
    </source>
</evidence>
<name>A0A0N5BZQ3_STREA</name>
<feature type="transmembrane region" description="Helical" evidence="1">
    <location>
        <begin position="43"/>
        <end position="63"/>
    </location>
</feature>
<keyword evidence="1" id="KW-1133">Transmembrane helix</keyword>
<protein>
    <submittedName>
        <fullName evidence="3">7TM_GPCR_Srx domain-containing protein</fullName>
    </submittedName>
</protein>
<keyword evidence="2" id="KW-1185">Reference proteome</keyword>
<evidence type="ECO:0000256" key="1">
    <source>
        <dbReference type="SAM" id="Phobius"/>
    </source>
</evidence>
<reference evidence="3" key="1">
    <citation type="submission" date="2017-02" db="UniProtKB">
        <authorList>
            <consortium name="WormBaseParasite"/>
        </authorList>
    </citation>
    <scope>IDENTIFICATION</scope>
</reference>
<organism evidence="2 3">
    <name type="scientific">Strongyloides papillosus</name>
    <name type="common">Intestinal threadworm</name>
    <dbReference type="NCBI Taxonomy" id="174720"/>
    <lineage>
        <taxon>Eukaryota</taxon>
        <taxon>Metazoa</taxon>
        <taxon>Ecdysozoa</taxon>
        <taxon>Nematoda</taxon>
        <taxon>Chromadorea</taxon>
        <taxon>Rhabditida</taxon>
        <taxon>Tylenchina</taxon>
        <taxon>Panagrolaimomorpha</taxon>
        <taxon>Strongyloidoidea</taxon>
        <taxon>Strongyloididae</taxon>
        <taxon>Strongyloides</taxon>
    </lineage>
</organism>
<feature type="transmembrane region" description="Helical" evidence="1">
    <location>
        <begin position="16"/>
        <end position="37"/>
    </location>
</feature>